<keyword evidence="5 13" id="KW-0418">Kinase</keyword>
<feature type="region of interest" description="Disordered" evidence="10">
    <location>
        <begin position="182"/>
        <end position="249"/>
    </location>
</feature>
<feature type="compositionally biased region" description="Polar residues" evidence="10">
    <location>
        <begin position="182"/>
        <end position="193"/>
    </location>
</feature>
<feature type="compositionally biased region" description="Basic and acidic residues" evidence="10">
    <location>
        <begin position="440"/>
        <end position="453"/>
    </location>
</feature>
<feature type="domain" description="Protein kinase" evidence="11">
    <location>
        <begin position="479"/>
        <end position="737"/>
    </location>
</feature>
<evidence type="ECO:0000256" key="6">
    <source>
        <dbReference type="ARBA" id="ARBA00022840"/>
    </source>
</evidence>
<dbReference type="PANTHER" id="PTHR24356:SF374">
    <property type="entry name" value="PROTEIN KINASE DOMAIN-CONTAINING PROTEIN"/>
    <property type="match status" value="1"/>
</dbReference>
<dbReference type="AlphaFoldDB" id="Q237P3"/>
<dbReference type="CDD" id="cd05578">
    <property type="entry name" value="STKc_Yank1"/>
    <property type="match status" value="1"/>
</dbReference>
<dbReference type="eggNOG" id="KOG0598">
    <property type="taxonomic scope" value="Eukaryota"/>
</dbReference>
<dbReference type="RefSeq" id="XP_001012943.2">
    <property type="nucleotide sequence ID" value="XM_001012943.2"/>
</dbReference>
<evidence type="ECO:0000256" key="3">
    <source>
        <dbReference type="ARBA" id="ARBA00022679"/>
    </source>
</evidence>
<organism evidence="13 14">
    <name type="scientific">Tetrahymena thermophila (strain SB210)</name>
    <dbReference type="NCBI Taxonomy" id="312017"/>
    <lineage>
        <taxon>Eukaryota</taxon>
        <taxon>Sar</taxon>
        <taxon>Alveolata</taxon>
        <taxon>Ciliophora</taxon>
        <taxon>Intramacronucleata</taxon>
        <taxon>Oligohymenophorea</taxon>
        <taxon>Hymenostomatida</taxon>
        <taxon>Tetrahymenina</taxon>
        <taxon>Tetrahymenidae</taxon>
        <taxon>Tetrahymena</taxon>
    </lineage>
</organism>
<feature type="compositionally biased region" description="Low complexity" evidence="10">
    <location>
        <begin position="309"/>
        <end position="328"/>
    </location>
</feature>
<dbReference type="InterPro" id="IPR011009">
    <property type="entry name" value="Kinase-like_dom_sf"/>
</dbReference>
<dbReference type="GeneID" id="7825141"/>
<dbReference type="InterPro" id="IPR017441">
    <property type="entry name" value="Protein_kinase_ATP_BS"/>
</dbReference>
<sequence>MSHIQGIRNLKELYNYKYSDKLEEGINMNQNNLIGGSSANGSGFNSAIGSARVKFPAFSATHNKNKFMIANSANVSQKKSLNSSKPNSRNGSIFIENAASSSSNNPNSNLNLSGTNTNMINSLMVSNNSNVNNGSNSVNIPNVNNLMQNINSNINNQNNSSLNATNISSYLSNTTSVINPYSYGNSQPVNKNSQPEKPKVISLHLSQQQQQSQQISHNNSHIAGGNHSNYHSPVPSPHHMSHSQYLASRSSRREYNNSMYQPSTSLQIQGGQQQGQTQGYSQQQQQQLQIYQQQQLQLHLQQQQQQLQQQQQQSYYHPHSSSSAPYGNSSGGAGSIGGYNASGMPNNHHHSYSRNNSRNDKSMDRIDSHRPESHRDRSTSKSNQQYPPQPPAQSYRQQQEQQLLEKYKGTPFMNHIFLNNFQTNDQMPAKSVSKNSSRGVESRNESRQNERQEPSPMRIQNSLDMKDPYYFGTMSRNMFNFHYVIGKGGFGKVWKVDSKKTKKVYAMKEMSKSKIITKRSVNSVMSERQLLSQLKNPFLVNMNFAFQDRENLYLVMDLLTGGDLRFHIGKHRRFSEVQTRFFIACIMMCLEYLHLNNIIHRDIKPENLVMDDSGYLRVTDLGIARVWKPENSQDTSGTPGYMAPEVMCRQNHGIAVDYFAVGVIGYEFMMGRRPYLGRSRKEIRDQILAKQVQIKKHEIPDGWSIEAADFINRMIQRKPMNRLGINGPEEVKNHPWLRNFPWQKLQNKELESPFVPQSIEDNYDYRQQISLDDRDTNEDLNQQNGLLLRRNSVQSNIYFVTLQLIKYANNQKQIYLLVTTMMELNQLKDKVVMVVEQVLQQQLTIHTTLILTVVIRSYSNIQIVTQLTLIITQIQIQVELLCKILQDSQMIELFSELFIINQSQKLIKNQFEMLKNQFKLFKQVNNNTQVKQQLTSLNIFYLIIQNFKSQL</sequence>
<evidence type="ECO:0000313" key="13">
    <source>
        <dbReference type="EMBL" id="EAR92698.2"/>
    </source>
</evidence>
<name>Q237P3_TETTS</name>
<dbReference type="GO" id="GO:0005524">
    <property type="term" value="F:ATP binding"/>
    <property type="evidence" value="ECO:0007669"/>
    <property type="project" value="UniProtKB-UniRule"/>
</dbReference>
<dbReference type="PROSITE" id="PS00107">
    <property type="entry name" value="PROTEIN_KINASE_ATP"/>
    <property type="match status" value="1"/>
</dbReference>
<dbReference type="KEGG" id="tet:TTHERM_00320440"/>
<dbReference type="PANTHER" id="PTHR24356">
    <property type="entry name" value="SERINE/THREONINE-PROTEIN KINASE"/>
    <property type="match status" value="1"/>
</dbReference>
<dbReference type="FunFam" id="1.10.510.10:FF:000454">
    <property type="entry name" value="Uncharacterized protein"/>
    <property type="match status" value="1"/>
</dbReference>
<dbReference type="STRING" id="312017.Q237P3"/>
<dbReference type="Gene3D" id="1.10.510.10">
    <property type="entry name" value="Transferase(Phosphotransferase) domain 1"/>
    <property type="match status" value="1"/>
</dbReference>
<evidence type="ECO:0000256" key="4">
    <source>
        <dbReference type="ARBA" id="ARBA00022741"/>
    </source>
</evidence>
<dbReference type="PROSITE" id="PS51285">
    <property type="entry name" value="AGC_KINASE_CTER"/>
    <property type="match status" value="1"/>
</dbReference>
<protein>
    <recommendedName>
        <fullName evidence="1">non-specific serine/threonine protein kinase</fullName>
        <ecNumber evidence="1">2.7.11.1</ecNumber>
    </recommendedName>
</protein>
<feature type="region of interest" description="Disordered" evidence="10">
    <location>
        <begin position="309"/>
        <end position="400"/>
    </location>
</feature>
<dbReference type="GO" id="GO:0035556">
    <property type="term" value="P:intracellular signal transduction"/>
    <property type="evidence" value="ECO:0007669"/>
    <property type="project" value="TreeGrafter"/>
</dbReference>
<evidence type="ECO:0000313" key="14">
    <source>
        <dbReference type="Proteomes" id="UP000009168"/>
    </source>
</evidence>
<keyword evidence="14" id="KW-1185">Reference proteome</keyword>
<evidence type="ECO:0000256" key="8">
    <source>
        <dbReference type="ARBA" id="ARBA00048679"/>
    </source>
</evidence>
<accession>Q237P3</accession>
<feature type="compositionally biased region" description="Polar residues" evidence="10">
    <location>
        <begin position="421"/>
        <end position="439"/>
    </location>
</feature>
<keyword evidence="2" id="KW-0723">Serine/threonine-protein kinase</keyword>
<feature type="compositionally biased region" description="Basic and acidic residues" evidence="10">
    <location>
        <begin position="357"/>
        <end position="379"/>
    </location>
</feature>
<dbReference type="Gene3D" id="3.30.200.20">
    <property type="entry name" value="Phosphorylase Kinase, domain 1"/>
    <property type="match status" value="1"/>
</dbReference>
<evidence type="ECO:0000259" key="11">
    <source>
        <dbReference type="PROSITE" id="PS50011"/>
    </source>
</evidence>
<evidence type="ECO:0000259" key="12">
    <source>
        <dbReference type="PROSITE" id="PS51285"/>
    </source>
</evidence>
<evidence type="ECO:0000256" key="7">
    <source>
        <dbReference type="ARBA" id="ARBA00047899"/>
    </source>
</evidence>
<dbReference type="SMART" id="SM00220">
    <property type="entry name" value="S_TKc"/>
    <property type="match status" value="1"/>
</dbReference>
<dbReference type="InterPro" id="IPR000719">
    <property type="entry name" value="Prot_kinase_dom"/>
</dbReference>
<feature type="binding site" evidence="9">
    <location>
        <position position="508"/>
    </location>
    <ligand>
        <name>ATP</name>
        <dbReference type="ChEBI" id="CHEBI:30616"/>
    </ligand>
</feature>
<dbReference type="HOGENOM" id="CLU_336675_0_0_1"/>
<keyword evidence="6 9" id="KW-0067">ATP-binding</keyword>
<dbReference type="EC" id="2.7.11.1" evidence="1"/>
<dbReference type="InterPro" id="IPR008271">
    <property type="entry name" value="Ser/Thr_kinase_AS"/>
</dbReference>
<dbReference type="InterPro" id="IPR000961">
    <property type="entry name" value="AGC-kinase_C"/>
</dbReference>
<evidence type="ECO:0000256" key="2">
    <source>
        <dbReference type="ARBA" id="ARBA00022527"/>
    </source>
</evidence>
<dbReference type="Proteomes" id="UP000009168">
    <property type="component" value="Unassembled WGS sequence"/>
</dbReference>
<dbReference type="InterPro" id="IPR050236">
    <property type="entry name" value="Ser_Thr_kinase_AGC"/>
</dbReference>
<feature type="compositionally biased region" description="Low complexity" evidence="10">
    <location>
        <begin position="201"/>
        <end position="222"/>
    </location>
</feature>
<evidence type="ECO:0000256" key="10">
    <source>
        <dbReference type="SAM" id="MobiDB-lite"/>
    </source>
</evidence>
<keyword evidence="4 9" id="KW-0547">Nucleotide-binding</keyword>
<dbReference type="GO" id="GO:0004674">
    <property type="term" value="F:protein serine/threonine kinase activity"/>
    <property type="evidence" value="ECO:0007669"/>
    <property type="project" value="UniProtKB-KW"/>
</dbReference>
<comment type="catalytic activity">
    <reaction evidence="8">
        <text>L-seryl-[protein] + ATP = O-phospho-L-seryl-[protein] + ADP + H(+)</text>
        <dbReference type="Rhea" id="RHEA:17989"/>
        <dbReference type="Rhea" id="RHEA-COMP:9863"/>
        <dbReference type="Rhea" id="RHEA-COMP:11604"/>
        <dbReference type="ChEBI" id="CHEBI:15378"/>
        <dbReference type="ChEBI" id="CHEBI:29999"/>
        <dbReference type="ChEBI" id="CHEBI:30616"/>
        <dbReference type="ChEBI" id="CHEBI:83421"/>
        <dbReference type="ChEBI" id="CHEBI:456216"/>
        <dbReference type="EC" id="2.7.11.1"/>
    </reaction>
</comment>
<evidence type="ECO:0000256" key="1">
    <source>
        <dbReference type="ARBA" id="ARBA00012513"/>
    </source>
</evidence>
<proteinExistence type="predicted"/>
<dbReference type="Pfam" id="PF00069">
    <property type="entry name" value="Pkinase"/>
    <property type="match status" value="1"/>
</dbReference>
<feature type="domain" description="AGC-kinase C-terminal" evidence="12">
    <location>
        <begin position="738"/>
        <end position="798"/>
    </location>
</feature>
<dbReference type="PROSITE" id="PS50011">
    <property type="entry name" value="PROTEIN_KINASE_DOM"/>
    <property type="match status" value="1"/>
</dbReference>
<dbReference type="SUPFAM" id="SSF56112">
    <property type="entry name" value="Protein kinase-like (PK-like)"/>
    <property type="match status" value="1"/>
</dbReference>
<dbReference type="PROSITE" id="PS00108">
    <property type="entry name" value="PROTEIN_KINASE_ST"/>
    <property type="match status" value="1"/>
</dbReference>
<dbReference type="InParanoid" id="Q237P3"/>
<evidence type="ECO:0000256" key="5">
    <source>
        <dbReference type="ARBA" id="ARBA00022777"/>
    </source>
</evidence>
<evidence type="ECO:0000256" key="9">
    <source>
        <dbReference type="PROSITE-ProRule" id="PRU10141"/>
    </source>
</evidence>
<gene>
    <name evidence="13" type="ORF">TTHERM_00320440</name>
</gene>
<dbReference type="EMBL" id="GG662743">
    <property type="protein sequence ID" value="EAR92698.2"/>
    <property type="molecule type" value="Genomic_DNA"/>
</dbReference>
<feature type="region of interest" description="Disordered" evidence="10">
    <location>
        <begin position="421"/>
        <end position="462"/>
    </location>
</feature>
<keyword evidence="3" id="KW-0808">Transferase</keyword>
<reference evidence="14" key="1">
    <citation type="journal article" date="2006" name="PLoS Biol.">
        <title>Macronuclear genome sequence of the ciliate Tetrahymena thermophila, a model eukaryote.</title>
        <authorList>
            <person name="Eisen J.A."/>
            <person name="Coyne R.S."/>
            <person name="Wu M."/>
            <person name="Wu D."/>
            <person name="Thiagarajan M."/>
            <person name="Wortman J.R."/>
            <person name="Badger J.H."/>
            <person name="Ren Q."/>
            <person name="Amedeo P."/>
            <person name="Jones K.M."/>
            <person name="Tallon L.J."/>
            <person name="Delcher A.L."/>
            <person name="Salzberg S.L."/>
            <person name="Silva J.C."/>
            <person name="Haas B.J."/>
            <person name="Majoros W.H."/>
            <person name="Farzad M."/>
            <person name="Carlton J.M."/>
            <person name="Smith R.K. Jr."/>
            <person name="Garg J."/>
            <person name="Pearlman R.E."/>
            <person name="Karrer K.M."/>
            <person name="Sun L."/>
            <person name="Manning G."/>
            <person name="Elde N.C."/>
            <person name="Turkewitz A.P."/>
            <person name="Asai D.J."/>
            <person name="Wilkes D.E."/>
            <person name="Wang Y."/>
            <person name="Cai H."/>
            <person name="Collins K."/>
            <person name="Stewart B.A."/>
            <person name="Lee S.R."/>
            <person name="Wilamowska K."/>
            <person name="Weinberg Z."/>
            <person name="Ruzzo W.L."/>
            <person name="Wloga D."/>
            <person name="Gaertig J."/>
            <person name="Frankel J."/>
            <person name="Tsao C.-C."/>
            <person name="Gorovsky M.A."/>
            <person name="Keeling P.J."/>
            <person name="Waller R.F."/>
            <person name="Patron N.J."/>
            <person name="Cherry J.M."/>
            <person name="Stover N.A."/>
            <person name="Krieger C.J."/>
            <person name="del Toro C."/>
            <person name="Ryder H.F."/>
            <person name="Williamson S.C."/>
            <person name="Barbeau R.A."/>
            <person name="Hamilton E.P."/>
            <person name="Orias E."/>
        </authorList>
    </citation>
    <scope>NUCLEOTIDE SEQUENCE [LARGE SCALE GENOMIC DNA]</scope>
    <source>
        <strain evidence="14">SB210</strain>
    </source>
</reference>
<dbReference type="FunFam" id="3.30.200.20:FF:000854">
    <property type="entry name" value="Uncharacterized protein"/>
    <property type="match status" value="1"/>
</dbReference>
<comment type="catalytic activity">
    <reaction evidence="7">
        <text>L-threonyl-[protein] + ATP = O-phospho-L-threonyl-[protein] + ADP + H(+)</text>
        <dbReference type="Rhea" id="RHEA:46608"/>
        <dbReference type="Rhea" id="RHEA-COMP:11060"/>
        <dbReference type="Rhea" id="RHEA-COMP:11605"/>
        <dbReference type="ChEBI" id="CHEBI:15378"/>
        <dbReference type="ChEBI" id="CHEBI:30013"/>
        <dbReference type="ChEBI" id="CHEBI:30616"/>
        <dbReference type="ChEBI" id="CHEBI:61977"/>
        <dbReference type="ChEBI" id="CHEBI:456216"/>
        <dbReference type="EC" id="2.7.11.1"/>
    </reaction>
</comment>